<keyword evidence="5" id="KW-1185">Reference proteome</keyword>
<organism evidence="4 5">
    <name type="scientific">Streptomonospora nanhaiensis</name>
    <dbReference type="NCBI Taxonomy" id="1323731"/>
    <lineage>
        <taxon>Bacteria</taxon>
        <taxon>Bacillati</taxon>
        <taxon>Actinomycetota</taxon>
        <taxon>Actinomycetes</taxon>
        <taxon>Streptosporangiales</taxon>
        <taxon>Nocardiopsidaceae</taxon>
        <taxon>Streptomonospora</taxon>
    </lineage>
</organism>
<gene>
    <name evidence="4" type="ORF">HNR12_004399</name>
</gene>
<feature type="domain" description="Beta-lactamase-related" evidence="3">
    <location>
        <begin position="82"/>
        <end position="383"/>
    </location>
</feature>
<dbReference type="InterPro" id="IPR001466">
    <property type="entry name" value="Beta-lactam-related"/>
</dbReference>
<dbReference type="AlphaFoldDB" id="A0A853BV69"/>
<name>A0A853BV69_9ACTN</name>
<sequence>MEHTDVAAPAAAPSSPPPPRRPRAPRPERAPLRVWAAALAVGAVAAVAAHLVMPGKPPAEPASYEGDPRLAESVAGTVAGVEGQVQGLAVLRIDGGETAALVGGTRDGEAAVRADTPFETGSVFKVFTAMTLADLVADGETSLDRTLGEIYPDVDFASPEAADITLEELATHRSGLPRMPVEAMAAGTTSLFLGTDPYADLPPVERSLETTPLAEGQPEWAYSNFGFAVLGDALEEETGTPYPRLVRERVLDPLGMDDTVMRGADLEGLPEGAAVPHIAPGKRSEPWRNTEYLPVGIGTWTTAADLELLLRALMDGTAPGMSAVEPAHEGPNGETRIGLGWLTTDFGDGVELVQHSGGTYGSTAFVGYQGDRGVVVLSNSFTADAAFIGPRLMGAPEVPPLAESPMVPSVAYSLGCTLPLLLLPPLLALSLMVRRRTLVGQRPLDRLRIVSMPLGAFAVLLAALPLGEWVNTPPVLWSAAVGAVVAAAVAGGWYWPRVPVENGRWRGLHIAFFAVSVAVSGAVALTVAGALAAVYA</sequence>
<feature type="transmembrane region" description="Helical" evidence="2">
    <location>
        <begin position="507"/>
        <end position="535"/>
    </location>
</feature>
<dbReference type="Gene3D" id="3.40.710.10">
    <property type="entry name" value="DD-peptidase/beta-lactamase superfamily"/>
    <property type="match status" value="1"/>
</dbReference>
<dbReference type="EMBL" id="JACCFO010000001">
    <property type="protein sequence ID" value="NYI98122.1"/>
    <property type="molecule type" value="Genomic_DNA"/>
</dbReference>
<comment type="caution">
    <text evidence="4">The sequence shown here is derived from an EMBL/GenBank/DDBJ whole genome shotgun (WGS) entry which is preliminary data.</text>
</comment>
<dbReference type="PANTHER" id="PTHR46825">
    <property type="entry name" value="D-ALANYL-D-ALANINE-CARBOXYPEPTIDASE/ENDOPEPTIDASE AMPH"/>
    <property type="match status" value="1"/>
</dbReference>
<protein>
    <submittedName>
        <fullName evidence="4">CubicO group peptidase (Beta-lactamase class C family)</fullName>
    </submittedName>
</protein>
<reference evidence="4 5" key="1">
    <citation type="submission" date="2020-07" db="EMBL/GenBank/DDBJ databases">
        <title>Sequencing the genomes of 1000 actinobacteria strains.</title>
        <authorList>
            <person name="Klenk H.-P."/>
        </authorList>
    </citation>
    <scope>NUCLEOTIDE SEQUENCE [LARGE SCALE GENOMIC DNA]</scope>
    <source>
        <strain evidence="4 5">DSM 45927</strain>
    </source>
</reference>
<dbReference type="Pfam" id="PF00144">
    <property type="entry name" value="Beta-lactamase"/>
    <property type="match status" value="1"/>
</dbReference>
<evidence type="ECO:0000313" key="4">
    <source>
        <dbReference type="EMBL" id="NYI98122.1"/>
    </source>
</evidence>
<feature type="region of interest" description="Disordered" evidence="1">
    <location>
        <begin position="1"/>
        <end position="29"/>
    </location>
</feature>
<evidence type="ECO:0000256" key="1">
    <source>
        <dbReference type="SAM" id="MobiDB-lite"/>
    </source>
</evidence>
<dbReference type="SUPFAM" id="SSF56601">
    <property type="entry name" value="beta-lactamase/transpeptidase-like"/>
    <property type="match status" value="1"/>
</dbReference>
<dbReference type="InterPro" id="IPR012338">
    <property type="entry name" value="Beta-lactam/transpept-like"/>
</dbReference>
<dbReference type="InterPro" id="IPR050491">
    <property type="entry name" value="AmpC-like"/>
</dbReference>
<feature type="transmembrane region" description="Helical" evidence="2">
    <location>
        <begin position="410"/>
        <end position="433"/>
    </location>
</feature>
<evidence type="ECO:0000256" key="2">
    <source>
        <dbReference type="SAM" id="Phobius"/>
    </source>
</evidence>
<proteinExistence type="predicted"/>
<feature type="transmembrane region" description="Helical" evidence="2">
    <location>
        <begin position="476"/>
        <end position="495"/>
    </location>
</feature>
<dbReference type="PANTHER" id="PTHR46825:SF9">
    <property type="entry name" value="BETA-LACTAMASE-RELATED DOMAIN-CONTAINING PROTEIN"/>
    <property type="match status" value="1"/>
</dbReference>
<evidence type="ECO:0000259" key="3">
    <source>
        <dbReference type="Pfam" id="PF00144"/>
    </source>
</evidence>
<keyword evidence="2" id="KW-1133">Transmembrane helix</keyword>
<dbReference type="Proteomes" id="UP000575985">
    <property type="component" value="Unassembled WGS sequence"/>
</dbReference>
<accession>A0A853BV69</accession>
<evidence type="ECO:0000313" key="5">
    <source>
        <dbReference type="Proteomes" id="UP000575985"/>
    </source>
</evidence>
<dbReference type="RefSeq" id="WP_179769331.1">
    <property type="nucleotide sequence ID" value="NZ_JACCFO010000001.1"/>
</dbReference>
<keyword evidence="2" id="KW-0472">Membrane</keyword>
<feature type="transmembrane region" description="Helical" evidence="2">
    <location>
        <begin position="445"/>
        <end position="464"/>
    </location>
</feature>
<feature type="transmembrane region" description="Helical" evidence="2">
    <location>
        <begin position="30"/>
        <end position="53"/>
    </location>
</feature>
<keyword evidence="2" id="KW-0812">Transmembrane</keyword>